<dbReference type="PROSITE" id="PS51456">
    <property type="entry name" value="MYOSIN_MOTOR"/>
    <property type="match status" value="1"/>
</dbReference>
<dbReference type="Proteomes" id="UP000188354">
    <property type="component" value="Chromosome LG09"/>
</dbReference>
<accession>A0A4P1R9Q6</accession>
<keyword evidence="4" id="KW-0505">Motor protein</keyword>
<dbReference type="STRING" id="3871.A0A4P1R9Q6"/>
<dbReference type="GO" id="GO:0005737">
    <property type="term" value="C:cytoplasm"/>
    <property type="evidence" value="ECO:0007669"/>
    <property type="project" value="TreeGrafter"/>
</dbReference>
<gene>
    <name evidence="6" type="ORF">TanjilG_28837</name>
</gene>
<keyword evidence="4" id="KW-0518">Myosin</keyword>
<dbReference type="EMBL" id="CM007369">
    <property type="protein sequence ID" value="OIW05372.1"/>
    <property type="molecule type" value="Genomic_DNA"/>
</dbReference>
<evidence type="ECO:0000259" key="5">
    <source>
        <dbReference type="PROSITE" id="PS51456"/>
    </source>
</evidence>
<dbReference type="Gramene" id="OIW05372">
    <property type="protein sequence ID" value="OIW05372"/>
    <property type="gene ID" value="TanjilG_28837"/>
</dbReference>
<evidence type="ECO:0000313" key="6">
    <source>
        <dbReference type="EMBL" id="OIW05372.1"/>
    </source>
</evidence>
<dbReference type="GO" id="GO:0007015">
    <property type="term" value="P:actin filament organization"/>
    <property type="evidence" value="ECO:0007669"/>
    <property type="project" value="TreeGrafter"/>
</dbReference>
<dbReference type="GO" id="GO:0000146">
    <property type="term" value="F:microfilament motor activity"/>
    <property type="evidence" value="ECO:0007669"/>
    <property type="project" value="TreeGrafter"/>
</dbReference>
<evidence type="ECO:0000256" key="4">
    <source>
        <dbReference type="PROSITE-ProRule" id="PRU00782"/>
    </source>
</evidence>
<evidence type="ECO:0000313" key="7">
    <source>
        <dbReference type="Proteomes" id="UP000188354"/>
    </source>
</evidence>
<dbReference type="Gene3D" id="1.20.58.530">
    <property type="match status" value="1"/>
</dbReference>
<dbReference type="SUPFAM" id="SSF52540">
    <property type="entry name" value="P-loop containing nucleoside triphosphate hydrolases"/>
    <property type="match status" value="1"/>
</dbReference>
<keyword evidence="2" id="KW-0067">ATP-binding</keyword>
<dbReference type="GO" id="GO:0005524">
    <property type="term" value="F:ATP binding"/>
    <property type="evidence" value="ECO:0007669"/>
    <property type="project" value="UniProtKB-KW"/>
</dbReference>
<organism evidence="6 7">
    <name type="scientific">Lupinus angustifolius</name>
    <name type="common">Narrow-leaved blue lupine</name>
    <dbReference type="NCBI Taxonomy" id="3871"/>
    <lineage>
        <taxon>Eukaryota</taxon>
        <taxon>Viridiplantae</taxon>
        <taxon>Streptophyta</taxon>
        <taxon>Embryophyta</taxon>
        <taxon>Tracheophyta</taxon>
        <taxon>Spermatophyta</taxon>
        <taxon>Magnoliopsida</taxon>
        <taxon>eudicotyledons</taxon>
        <taxon>Gunneridae</taxon>
        <taxon>Pentapetalae</taxon>
        <taxon>rosids</taxon>
        <taxon>fabids</taxon>
        <taxon>Fabales</taxon>
        <taxon>Fabaceae</taxon>
        <taxon>Papilionoideae</taxon>
        <taxon>50 kb inversion clade</taxon>
        <taxon>genistoids sensu lato</taxon>
        <taxon>core genistoids</taxon>
        <taxon>Genisteae</taxon>
        <taxon>Lupinus</taxon>
    </lineage>
</organism>
<dbReference type="GO" id="GO:0051015">
    <property type="term" value="F:actin filament binding"/>
    <property type="evidence" value="ECO:0007669"/>
    <property type="project" value="TreeGrafter"/>
</dbReference>
<keyword evidence="1" id="KW-0547">Nucleotide-binding</keyword>
<comment type="caution">
    <text evidence="4">Lacks conserved residue(s) required for the propagation of feature annotation.</text>
</comment>
<dbReference type="AlphaFoldDB" id="A0A4P1R9Q6"/>
<proteinExistence type="inferred from homology"/>
<keyword evidence="7" id="KW-1185">Reference proteome</keyword>
<sequence>MMGYPGYVGLIPGPVAGEVNITFFFTRTPTDDLKPGGIIALLDETCMFPRSTNKTFAEKLYQTFKDNKHFSKPKLSRSDFTVNHYAGDTELFLDKNKNYVVPEHAALLSASNRIAPLVMGCSHLYRRTLRNQQSSLL</sequence>
<reference evidence="6 7" key="1">
    <citation type="journal article" date="2017" name="Plant Biotechnol. J.">
        <title>A comprehensive draft genome sequence for lupin (Lupinus angustifolius), an emerging health food: insights into plant-microbe interactions and legume evolution.</title>
        <authorList>
            <person name="Hane J.K."/>
            <person name="Ming Y."/>
            <person name="Kamphuis L.G."/>
            <person name="Nelson M.N."/>
            <person name="Garg G."/>
            <person name="Atkins C.A."/>
            <person name="Bayer P.E."/>
            <person name="Bravo A."/>
            <person name="Bringans S."/>
            <person name="Cannon S."/>
            <person name="Edwards D."/>
            <person name="Foley R."/>
            <person name="Gao L.L."/>
            <person name="Harrison M.J."/>
            <person name="Huang W."/>
            <person name="Hurgobin B."/>
            <person name="Li S."/>
            <person name="Liu C.W."/>
            <person name="McGrath A."/>
            <person name="Morahan G."/>
            <person name="Murray J."/>
            <person name="Weller J."/>
            <person name="Jian J."/>
            <person name="Singh K.B."/>
        </authorList>
    </citation>
    <scope>NUCLEOTIDE SEQUENCE [LARGE SCALE GENOMIC DNA]</scope>
    <source>
        <strain evidence="7">cv. Tanjil</strain>
        <tissue evidence="6">Whole plant</tissue>
    </source>
</reference>
<name>A0A4P1R9Q6_LUPAN</name>
<evidence type="ECO:0000256" key="1">
    <source>
        <dbReference type="ARBA" id="ARBA00022741"/>
    </source>
</evidence>
<dbReference type="GO" id="GO:0016459">
    <property type="term" value="C:myosin complex"/>
    <property type="evidence" value="ECO:0007669"/>
    <property type="project" value="UniProtKB-KW"/>
</dbReference>
<dbReference type="InterPro" id="IPR001609">
    <property type="entry name" value="Myosin_head_motor_dom-like"/>
</dbReference>
<dbReference type="PANTHER" id="PTHR13140">
    <property type="entry name" value="MYOSIN"/>
    <property type="match status" value="1"/>
</dbReference>
<protein>
    <recommendedName>
        <fullName evidence="5">Myosin motor domain-containing protein</fullName>
    </recommendedName>
</protein>
<dbReference type="GO" id="GO:0016020">
    <property type="term" value="C:membrane"/>
    <property type="evidence" value="ECO:0007669"/>
    <property type="project" value="TreeGrafter"/>
</dbReference>
<dbReference type="InterPro" id="IPR027417">
    <property type="entry name" value="P-loop_NTPase"/>
</dbReference>
<evidence type="ECO:0000256" key="2">
    <source>
        <dbReference type="ARBA" id="ARBA00022840"/>
    </source>
</evidence>
<dbReference type="PANTHER" id="PTHR13140:SF751">
    <property type="entry name" value="MYOSIN HEAVY CHAIN"/>
    <property type="match status" value="1"/>
</dbReference>
<feature type="domain" description="Myosin motor" evidence="5">
    <location>
        <begin position="1"/>
        <end position="137"/>
    </location>
</feature>
<evidence type="ECO:0000256" key="3">
    <source>
        <dbReference type="ARBA" id="ARBA00023203"/>
    </source>
</evidence>
<dbReference type="Pfam" id="PF00063">
    <property type="entry name" value="Myosin_head"/>
    <property type="match status" value="1"/>
</dbReference>
<comment type="similarity">
    <text evidence="4">Belongs to the TRAFAC class myosin-kinesin ATPase superfamily. Myosin family.</text>
</comment>
<keyword evidence="3 4" id="KW-0009">Actin-binding</keyword>